<reference evidence="2" key="1">
    <citation type="submission" date="2022-02" db="EMBL/GenBank/DDBJ databases">
        <title>Characterization of Tn125 harboring carbapenem-resistant Acinetobacter bereziniae clinical isolates.</title>
        <authorList>
            <person name="Wong N.-K."/>
            <person name="Pan Q."/>
        </authorList>
    </citation>
    <scope>NUCLEOTIDE SEQUENCE</scope>
    <source>
        <strain evidence="2">GD03393</strain>
    </source>
</reference>
<feature type="domain" description="Spore coat protein U/FanG" evidence="1">
    <location>
        <begin position="30"/>
        <end position="181"/>
    </location>
</feature>
<accession>A0A8I1DJM2</accession>
<proteinExistence type="predicted"/>
<dbReference type="Pfam" id="PF05229">
    <property type="entry name" value="SCPU"/>
    <property type="match status" value="1"/>
</dbReference>
<dbReference type="InterPro" id="IPR053167">
    <property type="entry name" value="Spore_coat_component"/>
</dbReference>
<dbReference type="InterPro" id="IPR007893">
    <property type="entry name" value="Spore_coat_U/FanG"/>
</dbReference>
<name>A0A8I1DJM2_ACIBZ</name>
<sequence length="184" mass="20103">MHLFLKQCLGFLTCGFIATFVHAGQLGAKLKLQIELESSCQVNNQPVNSGTNGLNLGQLDFGETTASFNHVIETRLTNTSGSGLTIQCLNNSPIKITFGNGQNDGQVPLSFRTNYFRAMSNGTDYLAYNILYGSNRDVLKPNQFITLNNNGQPQTLDLIGQTVNNGQPVSLGYYTDTIPITIEF</sequence>
<gene>
    <name evidence="2" type="ORF">I9054_007365</name>
</gene>
<dbReference type="RefSeq" id="WP_198114680.1">
    <property type="nucleotide sequence ID" value="NZ_CP066121.1"/>
</dbReference>
<dbReference type="Proteomes" id="UP000644140">
    <property type="component" value="Chromosome"/>
</dbReference>
<organism evidence="2 3">
    <name type="scientific">Acinetobacter bereziniae</name>
    <name type="common">Acinetobacter genomosp. 10</name>
    <dbReference type="NCBI Taxonomy" id="106648"/>
    <lineage>
        <taxon>Bacteria</taxon>
        <taxon>Pseudomonadati</taxon>
        <taxon>Pseudomonadota</taxon>
        <taxon>Gammaproteobacteria</taxon>
        <taxon>Moraxellales</taxon>
        <taxon>Moraxellaceae</taxon>
        <taxon>Acinetobacter</taxon>
    </lineage>
</organism>
<dbReference type="PANTHER" id="PTHR37089">
    <property type="entry name" value="PROTEIN U-RELATED"/>
    <property type="match status" value="1"/>
</dbReference>
<dbReference type="EMBL" id="CP092085">
    <property type="protein sequence ID" value="UUN99262.1"/>
    <property type="molecule type" value="Genomic_DNA"/>
</dbReference>
<evidence type="ECO:0000313" key="3">
    <source>
        <dbReference type="Proteomes" id="UP000644140"/>
    </source>
</evidence>
<evidence type="ECO:0000259" key="1">
    <source>
        <dbReference type="Pfam" id="PF05229"/>
    </source>
</evidence>
<dbReference type="AlphaFoldDB" id="A0A8I1DJM2"/>
<protein>
    <submittedName>
        <fullName evidence="2">Spore coat U domain-containing protein</fullName>
    </submittedName>
</protein>
<evidence type="ECO:0000313" key="2">
    <source>
        <dbReference type="EMBL" id="UUN99262.1"/>
    </source>
</evidence>